<feature type="transmembrane region" description="Helical" evidence="1">
    <location>
        <begin position="58"/>
        <end position="78"/>
    </location>
</feature>
<keyword evidence="1" id="KW-0812">Transmembrane</keyword>
<evidence type="ECO:0000256" key="1">
    <source>
        <dbReference type="SAM" id="Phobius"/>
    </source>
</evidence>
<dbReference type="AlphaFoldDB" id="A0A662ZCI0"/>
<keyword evidence="1" id="KW-1133">Transmembrane helix</keyword>
<evidence type="ECO:0000313" key="2">
    <source>
        <dbReference type="EMBL" id="SFK30801.1"/>
    </source>
</evidence>
<dbReference type="EMBL" id="FOSF01000052">
    <property type="protein sequence ID" value="SFK30801.1"/>
    <property type="molecule type" value="Genomic_DNA"/>
</dbReference>
<gene>
    <name evidence="2" type="ORF">SAMN04487865_105218</name>
</gene>
<protein>
    <submittedName>
        <fullName evidence="2">Uncharacterized protein</fullName>
    </submittedName>
</protein>
<accession>A0A662ZCI0</accession>
<proteinExistence type="predicted"/>
<reference evidence="2 3" key="1">
    <citation type="submission" date="2016-10" db="EMBL/GenBank/DDBJ databases">
        <authorList>
            <person name="Varghese N."/>
            <person name="Submissions S."/>
        </authorList>
    </citation>
    <scope>NUCLEOTIDE SEQUENCE [LARGE SCALE GENOMIC DNA]</scope>
    <source>
        <strain evidence="2 3">22B</strain>
    </source>
</reference>
<dbReference type="Proteomes" id="UP000243374">
    <property type="component" value="Unassembled WGS sequence"/>
</dbReference>
<evidence type="ECO:0000313" key="3">
    <source>
        <dbReference type="Proteomes" id="UP000243374"/>
    </source>
</evidence>
<keyword evidence="3" id="KW-1185">Reference proteome</keyword>
<sequence>MDMGKNTQSYYGYELRKCSYAEYQHKLKKKAEQKALISRLYSCIHQLMESICQCLEALFSPEVISVFGIIGIILFLLISG</sequence>
<keyword evidence="1" id="KW-0472">Membrane</keyword>
<name>A0A662ZCI0_9GAMM</name>
<dbReference type="RefSeq" id="WP_074841328.1">
    <property type="nucleotide sequence ID" value="NZ_CP047056.1"/>
</dbReference>
<organism evidence="2 3">
    <name type="scientific">Succinivibrio dextrinosolvens</name>
    <dbReference type="NCBI Taxonomy" id="83771"/>
    <lineage>
        <taxon>Bacteria</taxon>
        <taxon>Pseudomonadati</taxon>
        <taxon>Pseudomonadota</taxon>
        <taxon>Gammaproteobacteria</taxon>
        <taxon>Aeromonadales</taxon>
        <taxon>Succinivibrionaceae</taxon>
        <taxon>Succinivibrio</taxon>
    </lineage>
</organism>